<dbReference type="SUPFAM" id="SSF89550">
    <property type="entry name" value="PHP domain-like"/>
    <property type="match status" value="1"/>
</dbReference>
<keyword evidence="11" id="KW-1185">Reference proteome</keyword>
<dbReference type="CDD" id="cd12110">
    <property type="entry name" value="PHP_HisPPase_Hisj_like"/>
    <property type="match status" value="1"/>
</dbReference>
<accession>A0ABS1HFW1</accession>
<dbReference type="EC" id="3.1.3.15" evidence="3 8"/>
<dbReference type="Gene3D" id="3.20.20.140">
    <property type="entry name" value="Metal-dependent hydrolases"/>
    <property type="match status" value="1"/>
</dbReference>
<evidence type="ECO:0000256" key="3">
    <source>
        <dbReference type="ARBA" id="ARBA00013085"/>
    </source>
</evidence>
<keyword evidence="6 8" id="KW-0368">Histidine biosynthesis</keyword>
<evidence type="ECO:0000256" key="1">
    <source>
        <dbReference type="ARBA" id="ARBA00004970"/>
    </source>
</evidence>
<organism evidence="10 11">
    <name type="scientific">Carboxylicivirga marina</name>
    <dbReference type="NCBI Taxonomy" id="2800988"/>
    <lineage>
        <taxon>Bacteria</taxon>
        <taxon>Pseudomonadati</taxon>
        <taxon>Bacteroidota</taxon>
        <taxon>Bacteroidia</taxon>
        <taxon>Marinilabiliales</taxon>
        <taxon>Marinilabiliaceae</taxon>
        <taxon>Carboxylicivirga</taxon>
    </lineage>
</organism>
<keyword evidence="4 8" id="KW-0028">Amino-acid biosynthesis</keyword>
<name>A0ABS1HFW1_9BACT</name>
<evidence type="ECO:0000256" key="5">
    <source>
        <dbReference type="ARBA" id="ARBA00022801"/>
    </source>
</evidence>
<feature type="domain" description="PHP" evidence="9">
    <location>
        <begin position="6"/>
        <end position="208"/>
    </location>
</feature>
<sequence>MQYFSYHTHSNFCDGKTSVEKVCIEAIEKGLIVVGFSSHAPVPFETEWAMQFHNLEEYVRELERCRIKFSNKLKIYRSLEADFIAQNRSIPFDTWRKLGQLDYIIGSVHLVSNAQKDAIWFLDGPAENYEKGLNTCFDGDIKAGVTQYYKQIQEMVLTQKPDVIAHIDKVVMNNKGRFFNEDELWYKDIIDETLQVIAKTDTIIEVNTRGIYRGKYPTFFPNEAIIKRCIELGIPLTISVDAHHPDELTAEFDNAFKAIKDAGAQYLSIFEDNKWQQKSIDAVMS</sequence>
<proteinExistence type="inferred from homology"/>
<dbReference type="PANTHER" id="PTHR21039:SF0">
    <property type="entry name" value="HISTIDINOL-PHOSPHATASE"/>
    <property type="match status" value="1"/>
</dbReference>
<evidence type="ECO:0000313" key="11">
    <source>
        <dbReference type="Proteomes" id="UP000605676"/>
    </source>
</evidence>
<dbReference type="PANTHER" id="PTHR21039">
    <property type="entry name" value="HISTIDINOL PHOSPHATASE-RELATED"/>
    <property type="match status" value="1"/>
</dbReference>
<dbReference type="InterPro" id="IPR016195">
    <property type="entry name" value="Pol/histidinol_Pase-like"/>
</dbReference>
<protein>
    <recommendedName>
        <fullName evidence="3 8">Histidinol-phosphatase</fullName>
        <shortName evidence="8">HolPase</shortName>
        <ecNumber evidence="3 8">3.1.3.15</ecNumber>
    </recommendedName>
</protein>
<comment type="pathway">
    <text evidence="1 8">Amino-acid biosynthesis; L-histidine biosynthesis; L-histidine from 5-phospho-alpha-D-ribose 1-diphosphate: step 8/9.</text>
</comment>
<dbReference type="Proteomes" id="UP000605676">
    <property type="component" value="Unassembled WGS sequence"/>
</dbReference>
<dbReference type="EMBL" id="JAENRR010000005">
    <property type="protein sequence ID" value="MBK3516375.1"/>
    <property type="molecule type" value="Genomic_DNA"/>
</dbReference>
<dbReference type="RefSeq" id="WP_200463601.1">
    <property type="nucleotide sequence ID" value="NZ_JAENRR010000005.1"/>
</dbReference>
<evidence type="ECO:0000256" key="8">
    <source>
        <dbReference type="RuleBase" id="RU366003"/>
    </source>
</evidence>
<evidence type="ECO:0000259" key="9">
    <source>
        <dbReference type="Pfam" id="PF02811"/>
    </source>
</evidence>
<dbReference type="InterPro" id="IPR010140">
    <property type="entry name" value="Histidinol_P_phosphatase_HisJ"/>
</dbReference>
<dbReference type="Pfam" id="PF02811">
    <property type="entry name" value="PHP"/>
    <property type="match status" value="1"/>
</dbReference>
<dbReference type="NCBIfam" id="TIGR01856">
    <property type="entry name" value="hisJ_fam"/>
    <property type="match status" value="1"/>
</dbReference>
<dbReference type="InterPro" id="IPR004013">
    <property type="entry name" value="PHP_dom"/>
</dbReference>
<evidence type="ECO:0000256" key="7">
    <source>
        <dbReference type="ARBA" id="ARBA00049158"/>
    </source>
</evidence>
<evidence type="ECO:0000256" key="6">
    <source>
        <dbReference type="ARBA" id="ARBA00023102"/>
    </source>
</evidence>
<keyword evidence="5 8" id="KW-0378">Hydrolase</keyword>
<evidence type="ECO:0000313" key="10">
    <source>
        <dbReference type="EMBL" id="MBK3516375.1"/>
    </source>
</evidence>
<comment type="similarity">
    <text evidence="2 8">Belongs to the PHP hydrolase family. HisK subfamily.</text>
</comment>
<reference evidence="10 11" key="1">
    <citation type="submission" date="2021-01" db="EMBL/GenBank/DDBJ databases">
        <title>Carboxyliciviraga sp.nov., isolated from coastal sediments.</title>
        <authorList>
            <person name="Lu D."/>
            <person name="Zhang T."/>
        </authorList>
    </citation>
    <scope>NUCLEOTIDE SEQUENCE [LARGE SCALE GENOMIC DNA]</scope>
    <source>
        <strain evidence="10 11">N1Y132</strain>
    </source>
</reference>
<comment type="caution">
    <text evidence="10">The sequence shown here is derived from an EMBL/GenBank/DDBJ whole genome shotgun (WGS) entry which is preliminary data.</text>
</comment>
<comment type="catalytic activity">
    <reaction evidence="7 8">
        <text>L-histidinol phosphate + H2O = L-histidinol + phosphate</text>
        <dbReference type="Rhea" id="RHEA:14465"/>
        <dbReference type="ChEBI" id="CHEBI:15377"/>
        <dbReference type="ChEBI" id="CHEBI:43474"/>
        <dbReference type="ChEBI" id="CHEBI:57699"/>
        <dbReference type="ChEBI" id="CHEBI:57980"/>
        <dbReference type="EC" id="3.1.3.15"/>
    </reaction>
</comment>
<evidence type="ECO:0000256" key="2">
    <source>
        <dbReference type="ARBA" id="ARBA00009152"/>
    </source>
</evidence>
<evidence type="ECO:0000256" key="4">
    <source>
        <dbReference type="ARBA" id="ARBA00022605"/>
    </source>
</evidence>
<gene>
    <name evidence="10" type="ORF">JIV24_03415</name>
</gene>